<dbReference type="eggNOG" id="ENOG502T13Q">
    <property type="taxonomic scope" value="Eukaryota"/>
</dbReference>
<dbReference type="VEuPathDB" id="FungiDB:NFIA_060740"/>
<accession>A1DPJ7</accession>
<dbReference type="Proteomes" id="UP000006702">
    <property type="component" value="Unassembled WGS sequence"/>
</dbReference>
<organism evidence="1 2">
    <name type="scientific">Neosartorya fischeri (strain ATCC 1020 / DSM 3700 / CBS 544.65 / FGSC A1164 / JCM 1740 / NRRL 181 / WB 181)</name>
    <name type="common">Aspergillus fischerianus</name>
    <dbReference type="NCBI Taxonomy" id="331117"/>
    <lineage>
        <taxon>Eukaryota</taxon>
        <taxon>Fungi</taxon>
        <taxon>Dikarya</taxon>
        <taxon>Ascomycota</taxon>
        <taxon>Pezizomycotina</taxon>
        <taxon>Eurotiomycetes</taxon>
        <taxon>Eurotiomycetidae</taxon>
        <taxon>Eurotiales</taxon>
        <taxon>Aspergillaceae</taxon>
        <taxon>Aspergillus</taxon>
        <taxon>Aspergillus subgen. Fumigati</taxon>
    </lineage>
</organism>
<evidence type="ECO:0000313" key="2">
    <source>
        <dbReference type="Proteomes" id="UP000006702"/>
    </source>
</evidence>
<dbReference type="GeneID" id="4585131"/>
<keyword evidence="2" id="KW-1185">Reference proteome</keyword>
<evidence type="ECO:0000313" key="1">
    <source>
        <dbReference type="EMBL" id="EAW16718.1"/>
    </source>
</evidence>
<dbReference type="HOGENOM" id="CLU_124026_0_0_1"/>
<dbReference type="AlphaFoldDB" id="A1DPJ7"/>
<protein>
    <submittedName>
        <fullName evidence="1">Uncharacterized protein</fullName>
    </submittedName>
</protein>
<sequence>MTEYQANLIDSTSTKVPIILDKPDDWWTWIGYIESIAKKWNIWKYLDPEDEMNQDDEPKEPVKPVPAKQYGSMNLMEQFDWTQTRKDYKDARHLYEKKSAGMMNIWNTIQSTVSLKHWHILKDKKLSERKCLVKLKKKLKPSQQSRIASLKL</sequence>
<dbReference type="OrthoDB" id="4458880at2759"/>
<proteinExistence type="predicted"/>
<reference evidence="2" key="1">
    <citation type="journal article" date="2008" name="PLoS Genet.">
        <title>Genomic islands in the pathogenic filamentous fungus Aspergillus fumigatus.</title>
        <authorList>
            <person name="Fedorova N.D."/>
            <person name="Khaldi N."/>
            <person name="Joardar V.S."/>
            <person name="Maiti R."/>
            <person name="Amedeo P."/>
            <person name="Anderson M.J."/>
            <person name="Crabtree J."/>
            <person name="Silva J.C."/>
            <person name="Badger J.H."/>
            <person name="Albarraq A."/>
            <person name="Angiuoli S."/>
            <person name="Bussey H."/>
            <person name="Bowyer P."/>
            <person name="Cotty P.J."/>
            <person name="Dyer P.S."/>
            <person name="Egan A."/>
            <person name="Galens K."/>
            <person name="Fraser-Liggett C.M."/>
            <person name="Haas B.J."/>
            <person name="Inman J.M."/>
            <person name="Kent R."/>
            <person name="Lemieux S."/>
            <person name="Malavazi I."/>
            <person name="Orvis J."/>
            <person name="Roemer T."/>
            <person name="Ronning C.M."/>
            <person name="Sundaram J.P."/>
            <person name="Sutton G."/>
            <person name="Turner G."/>
            <person name="Venter J.C."/>
            <person name="White O.R."/>
            <person name="Whitty B.R."/>
            <person name="Youngman P."/>
            <person name="Wolfe K.H."/>
            <person name="Goldman G.H."/>
            <person name="Wortman J.R."/>
            <person name="Jiang B."/>
            <person name="Denning D.W."/>
            <person name="Nierman W.C."/>
        </authorList>
    </citation>
    <scope>NUCLEOTIDE SEQUENCE [LARGE SCALE GENOMIC DNA]</scope>
    <source>
        <strain evidence="2">ATCC 1020 / DSM 3700 / CBS 544.65 / FGSC A1164 / JCM 1740 / NRRL 181 / WB 181</strain>
    </source>
</reference>
<dbReference type="EMBL" id="DS027698">
    <property type="protein sequence ID" value="EAW16718.1"/>
    <property type="molecule type" value="Genomic_DNA"/>
</dbReference>
<dbReference type="RefSeq" id="XP_001258615.1">
    <property type="nucleotide sequence ID" value="XM_001258614.1"/>
</dbReference>
<dbReference type="OMA" id="ANDRWAW"/>
<gene>
    <name evidence="1" type="ORF">NFIA_060740</name>
</gene>
<dbReference type="KEGG" id="nfi:NFIA_060740"/>
<name>A1DPJ7_NEOFI</name>